<dbReference type="SUPFAM" id="SSF51735">
    <property type="entry name" value="NAD(P)-binding Rossmann-fold domains"/>
    <property type="match status" value="1"/>
</dbReference>
<dbReference type="GO" id="GO:0016491">
    <property type="term" value="F:oxidoreductase activity"/>
    <property type="evidence" value="ECO:0007669"/>
    <property type="project" value="UniProtKB-KW"/>
</dbReference>
<keyword evidence="3" id="KW-0812">Transmembrane</keyword>
<proteinExistence type="inferred from homology"/>
<evidence type="ECO:0000313" key="5">
    <source>
        <dbReference type="Proteomes" id="UP000039865"/>
    </source>
</evidence>
<keyword evidence="3" id="KW-0472">Membrane</keyword>
<evidence type="ECO:0000313" key="4">
    <source>
        <dbReference type="EMBL" id="CDW84166.1"/>
    </source>
</evidence>
<feature type="transmembrane region" description="Helical" evidence="3">
    <location>
        <begin position="12"/>
        <end position="37"/>
    </location>
</feature>
<evidence type="ECO:0000256" key="3">
    <source>
        <dbReference type="SAM" id="Phobius"/>
    </source>
</evidence>
<dbReference type="PIRSF" id="PIRSF000126">
    <property type="entry name" value="11-beta-HSD1"/>
    <property type="match status" value="1"/>
</dbReference>
<reference evidence="4 5" key="1">
    <citation type="submission" date="2014-06" db="EMBL/GenBank/DDBJ databases">
        <authorList>
            <person name="Swart Estienne"/>
        </authorList>
    </citation>
    <scope>NUCLEOTIDE SEQUENCE [LARGE SCALE GENOMIC DNA]</scope>
    <source>
        <strain evidence="4 5">130c</strain>
    </source>
</reference>
<dbReference type="InterPro" id="IPR036291">
    <property type="entry name" value="NAD(P)-bd_dom_sf"/>
</dbReference>
<dbReference type="Pfam" id="PF00106">
    <property type="entry name" value="adh_short"/>
    <property type="match status" value="1"/>
</dbReference>
<dbReference type="PANTHER" id="PTHR43899">
    <property type="entry name" value="RH59310P"/>
    <property type="match status" value="1"/>
</dbReference>
<evidence type="ECO:0000256" key="1">
    <source>
        <dbReference type="ARBA" id="ARBA00006484"/>
    </source>
</evidence>
<keyword evidence="5" id="KW-1185">Reference proteome</keyword>
<keyword evidence="2" id="KW-0560">Oxidoreductase</keyword>
<dbReference type="InterPro" id="IPR051019">
    <property type="entry name" value="VLCFA-Steroid_DH"/>
</dbReference>
<dbReference type="AlphaFoldDB" id="A0A078AQE0"/>
<gene>
    <name evidence="4" type="primary">Contig7910.g8443</name>
    <name evidence="4" type="ORF">STYLEM_13223</name>
</gene>
<dbReference type="EMBL" id="CCKQ01012539">
    <property type="protein sequence ID" value="CDW84166.1"/>
    <property type="molecule type" value="Genomic_DNA"/>
</dbReference>
<accession>A0A078AQE0</accession>
<comment type="similarity">
    <text evidence="1">Belongs to the short-chain dehydrogenases/reductases (SDR) family.</text>
</comment>
<dbReference type="PANTHER" id="PTHR43899:SF13">
    <property type="entry name" value="RH59310P"/>
    <property type="match status" value="1"/>
</dbReference>
<dbReference type="InParanoid" id="A0A078AQE0"/>
<dbReference type="Proteomes" id="UP000039865">
    <property type="component" value="Unassembled WGS sequence"/>
</dbReference>
<keyword evidence="3" id="KW-1133">Transmembrane helix</keyword>
<organism evidence="4 5">
    <name type="scientific">Stylonychia lemnae</name>
    <name type="common">Ciliate</name>
    <dbReference type="NCBI Taxonomy" id="5949"/>
    <lineage>
        <taxon>Eukaryota</taxon>
        <taxon>Sar</taxon>
        <taxon>Alveolata</taxon>
        <taxon>Ciliophora</taxon>
        <taxon>Intramacronucleata</taxon>
        <taxon>Spirotrichea</taxon>
        <taxon>Stichotrichia</taxon>
        <taxon>Sporadotrichida</taxon>
        <taxon>Oxytrichidae</taxon>
        <taxon>Stylonychinae</taxon>
        <taxon>Stylonychia</taxon>
    </lineage>
</organism>
<protein>
    <submittedName>
        <fullName evidence="4">Estradiol 17-beta</fullName>
    </submittedName>
</protein>
<dbReference type="PRINTS" id="PR00081">
    <property type="entry name" value="GDHRDH"/>
</dbReference>
<evidence type="ECO:0000256" key="2">
    <source>
        <dbReference type="ARBA" id="ARBA00023002"/>
    </source>
</evidence>
<dbReference type="OrthoDB" id="418498at2759"/>
<name>A0A078AQE0_STYLE</name>
<dbReference type="InterPro" id="IPR002347">
    <property type="entry name" value="SDR_fam"/>
</dbReference>
<sequence>MFNCIELACFTVGLSCILGKLPLIIIITIIVVALRILKLLINPFIKTKATTKRYGEKSYAVITGGANGIGEAMARELANRNFNLVLIDLDQKRLVEVSKSIQEKNKVAVLTIVYDFGKETTPTSFEKLTQKFSDLDVSILINNVGVCNPANLFAEIETKRACLELLVNCYPVVMLSKFMIERLRQRYQQNKKRSLIMNVASTCGIMYQPYCANYCGTKVFTKRFSQSLYYELNDGISGIDVVTLAPSSVSTNLSKLQEGFAVISPQMCAIGALNNITAFEQNGGWQHEILAFFIRLWLVDFLPRQIAGSITLKLGQILRIVQQKAK</sequence>
<dbReference type="Gene3D" id="3.40.50.720">
    <property type="entry name" value="NAD(P)-binding Rossmann-like Domain"/>
    <property type="match status" value="1"/>
</dbReference>